<dbReference type="Proteomes" id="UP000436088">
    <property type="component" value="Unassembled WGS sequence"/>
</dbReference>
<reference evidence="1" key="1">
    <citation type="submission" date="2019-09" db="EMBL/GenBank/DDBJ databases">
        <title>Draft genome information of white flower Hibiscus syriacus.</title>
        <authorList>
            <person name="Kim Y.-M."/>
        </authorList>
    </citation>
    <scope>NUCLEOTIDE SEQUENCE [LARGE SCALE GENOMIC DNA]</scope>
    <source>
        <strain evidence="1">YM2019G1</strain>
    </source>
</reference>
<evidence type="ECO:0000313" key="1">
    <source>
        <dbReference type="EMBL" id="KAE8705518.1"/>
    </source>
</evidence>
<organism evidence="1 2">
    <name type="scientific">Hibiscus syriacus</name>
    <name type="common">Rose of Sharon</name>
    <dbReference type="NCBI Taxonomy" id="106335"/>
    <lineage>
        <taxon>Eukaryota</taxon>
        <taxon>Viridiplantae</taxon>
        <taxon>Streptophyta</taxon>
        <taxon>Embryophyta</taxon>
        <taxon>Tracheophyta</taxon>
        <taxon>Spermatophyta</taxon>
        <taxon>Magnoliopsida</taxon>
        <taxon>eudicotyledons</taxon>
        <taxon>Gunneridae</taxon>
        <taxon>Pentapetalae</taxon>
        <taxon>rosids</taxon>
        <taxon>malvids</taxon>
        <taxon>Malvales</taxon>
        <taxon>Malvaceae</taxon>
        <taxon>Malvoideae</taxon>
        <taxon>Hibiscus</taxon>
    </lineage>
</organism>
<keyword evidence="2" id="KW-1185">Reference proteome</keyword>
<evidence type="ECO:0000313" key="2">
    <source>
        <dbReference type="Proteomes" id="UP000436088"/>
    </source>
</evidence>
<dbReference type="AlphaFoldDB" id="A0A6A3ANB5"/>
<accession>A0A6A3ANB5</accession>
<proteinExistence type="predicted"/>
<protein>
    <submittedName>
        <fullName evidence="1">Uncharacterized protein</fullName>
    </submittedName>
</protein>
<comment type="caution">
    <text evidence="1">The sequence shown here is derived from an EMBL/GenBank/DDBJ whole genome shotgun (WGS) entry which is preliminary data.</text>
</comment>
<dbReference type="EMBL" id="VEPZ02000982">
    <property type="protein sequence ID" value="KAE8705518.1"/>
    <property type="molecule type" value="Genomic_DNA"/>
</dbReference>
<sequence length="120" mass="14003">MRARLTPEPSLSLSSIQINSRNHNPSRIPTSLRFLNENGGRRFIGRKSRLIATRAVLDSAAVEQLGLNESETRRFLQRIETLSCRSRSRLCWKLKLGFALDPLRPDRSLRNRRLRFWTPF</sequence>
<name>A0A6A3ANB5_HIBSY</name>
<gene>
    <name evidence="1" type="ORF">F3Y22_tig00110429pilonHSYRG01501</name>
</gene>